<reference evidence="2 3" key="1">
    <citation type="submission" date="2020-01" db="EMBL/GenBank/DDBJ databases">
        <title>Insect and environment-associated Actinomycetes.</title>
        <authorList>
            <person name="Currrie C."/>
            <person name="Chevrette M."/>
            <person name="Carlson C."/>
            <person name="Stubbendieck R."/>
            <person name="Wendt-Pienkowski E."/>
        </authorList>
    </citation>
    <scope>NUCLEOTIDE SEQUENCE [LARGE SCALE GENOMIC DNA]</scope>
    <source>
        <strain evidence="2 3">SID11342</strain>
    </source>
</reference>
<feature type="region of interest" description="Disordered" evidence="1">
    <location>
        <begin position="119"/>
        <end position="155"/>
    </location>
</feature>
<evidence type="ECO:0000313" key="2">
    <source>
        <dbReference type="EMBL" id="NEA19960.1"/>
    </source>
</evidence>
<dbReference type="EMBL" id="JAAGLQ010000661">
    <property type="protein sequence ID" value="NEA19960.1"/>
    <property type="molecule type" value="Genomic_DNA"/>
</dbReference>
<protein>
    <submittedName>
        <fullName evidence="2">Uncharacterized protein</fullName>
    </submittedName>
</protein>
<dbReference type="Proteomes" id="UP000471293">
    <property type="component" value="Unassembled WGS sequence"/>
</dbReference>
<organism evidence="2 3">
    <name type="scientific">Streptomyces halstedii</name>
    <dbReference type="NCBI Taxonomy" id="1944"/>
    <lineage>
        <taxon>Bacteria</taxon>
        <taxon>Bacillati</taxon>
        <taxon>Actinomycetota</taxon>
        <taxon>Actinomycetes</taxon>
        <taxon>Kitasatosporales</taxon>
        <taxon>Streptomycetaceae</taxon>
        <taxon>Streptomyces</taxon>
    </lineage>
</organism>
<gene>
    <name evidence="2" type="ORF">G3I29_31815</name>
</gene>
<sequence>MIFAPSCVPIGVRNRCLTGQAAEGQLREFFGRPAFLLCGLDDLREQVVDAQLRRLLDARVDGTLDGLTSRAARNHGGRRFGGVSRSLGHDRLIDVLGDPAIAVPEGLGHDLDVDVDVDGEHERSSDVPHPLDCSGSGARRGAPGRGRVISGGGRE</sequence>
<dbReference type="AlphaFoldDB" id="A0A6N9U7X8"/>
<evidence type="ECO:0000256" key="1">
    <source>
        <dbReference type="SAM" id="MobiDB-lite"/>
    </source>
</evidence>
<accession>A0A6N9U7X8</accession>
<comment type="caution">
    <text evidence="2">The sequence shown here is derived from an EMBL/GenBank/DDBJ whole genome shotgun (WGS) entry which is preliminary data.</text>
</comment>
<feature type="compositionally biased region" description="Low complexity" evidence="1">
    <location>
        <begin position="134"/>
        <end position="147"/>
    </location>
</feature>
<proteinExistence type="predicted"/>
<name>A0A6N9U7X8_STRHA</name>
<dbReference type="RefSeq" id="WP_164349524.1">
    <property type="nucleotide sequence ID" value="NZ_JAAGLQ010000661.1"/>
</dbReference>
<evidence type="ECO:0000313" key="3">
    <source>
        <dbReference type="Proteomes" id="UP000471293"/>
    </source>
</evidence>